<sequence>MPPVIFDAPDFHHSKHRPKDWCFDKDSNQSYTPSVSPTPRFNGSRHRHEVKLLEQDQSANHVNILESMAGYTRTRNNSQFADRSSTSHKDVEYSPEVDEDAERLETEPSLSRKLVGQRVNTTIVRRGKSSEKKASDTISYNQRHAKYITQEAGNHSDYDSSSALGDYFIGSECSPRGDSDESALGELFIIDSPDHMVVNNSPSASNSVLGDLFSSESNSANNSDVDSTLGELFVDSDSLAPPNALQLYNDASASEDNSVRLGDLFSESGDIDNSQVDNDETNTTLGTAGPLIRSIRLDVDLPAPVTTSSSVGMPAPANASLSTIFAGETGLCMVNVTSAHPMFRLVKNYEQKVTTNNQLTEENTMLQEKVTQLQRQLALAELLQEEDTKPKKPQRKKGNSQKSGAASVGGSSTPSDPLALLTETVANLQKAMTEERETVANLQKAMTEQREKVANLQKAMTEEREAWQKVEATLASERDERLWQLSDVARRTGELEQWAVTADPEILDRIRLRSLLDEGQAKLARFAGLVSEKDTTSYASMTWRLKLKGEDGEPAADDARLRTARSLLTGRGGIIPQAIQVGDNPWRSNETLNTNRVVSNTSDHLTSELQSHGSDKKS</sequence>
<evidence type="ECO:0000313" key="3">
    <source>
        <dbReference type="EMBL" id="KAG5167362.1"/>
    </source>
</evidence>
<feature type="compositionally biased region" description="Polar residues" evidence="2">
    <location>
        <begin position="271"/>
        <end position="285"/>
    </location>
</feature>
<protein>
    <submittedName>
        <fullName evidence="3">Uncharacterized protein</fullName>
    </submittedName>
</protein>
<feature type="coiled-coil region" evidence="1">
    <location>
        <begin position="418"/>
        <end position="466"/>
    </location>
</feature>
<feature type="region of interest" description="Disordered" evidence="2">
    <location>
        <begin position="264"/>
        <end position="285"/>
    </location>
</feature>
<comment type="caution">
    <text evidence="3">The sequence shown here is derived from an EMBL/GenBank/DDBJ whole genome shotgun (WGS) entry which is preliminary data.</text>
</comment>
<proteinExistence type="predicted"/>
<accession>A0A8H7XUR0</accession>
<name>A0A8H7XUR0_PSICU</name>
<dbReference type="EMBL" id="JAFIQS010000007">
    <property type="protein sequence ID" value="KAG5167362.1"/>
    <property type="molecule type" value="Genomic_DNA"/>
</dbReference>
<feature type="region of interest" description="Disordered" evidence="2">
    <location>
        <begin position="1"/>
        <end position="46"/>
    </location>
</feature>
<feature type="compositionally biased region" description="Polar residues" evidence="2">
    <location>
        <begin position="400"/>
        <end position="415"/>
    </location>
</feature>
<feature type="compositionally biased region" description="Polar residues" evidence="2">
    <location>
        <begin position="28"/>
        <end position="41"/>
    </location>
</feature>
<feature type="region of interest" description="Disordered" evidence="2">
    <location>
        <begin position="75"/>
        <end position="107"/>
    </location>
</feature>
<feature type="compositionally biased region" description="Polar residues" evidence="2">
    <location>
        <begin position="75"/>
        <end position="84"/>
    </location>
</feature>
<dbReference type="OrthoDB" id="2980806at2759"/>
<feature type="compositionally biased region" description="Acidic residues" evidence="2">
    <location>
        <begin position="93"/>
        <end position="102"/>
    </location>
</feature>
<evidence type="ECO:0000256" key="2">
    <source>
        <dbReference type="SAM" id="MobiDB-lite"/>
    </source>
</evidence>
<feature type="region of interest" description="Disordered" evidence="2">
    <location>
        <begin position="383"/>
        <end position="417"/>
    </location>
</feature>
<feature type="compositionally biased region" description="Polar residues" evidence="2">
    <location>
        <begin position="586"/>
        <end position="612"/>
    </location>
</feature>
<gene>
    <name evidence="3" type="ORF">JR316_007711</name>
</gene>
<evidence type="ECO:0000256" key="1">
    <source>
        <dbReference type="SAM" id="Coils"/>
    </source>
</evidence>
<organism evidence="3">
    <name type="scientific">Psilocybe cubensis</name>
    <name type="common">Psychedelic mushroom</name>
    <name type="synonym">Stropharia cubensis</name>
    <dbReference type="NCBI Taxonomy" id="181762"/>
    <lineage>
        <taxon>Eukaryota</taxon>
        <taxon>Fungi</taxon>
        <taxon>Dikarya</taxon>
        <taxon>Basidiomycota</taxon>
        <taxon>Agaricomycotina</taxon>
        <taxon>Agaricomycetes</taxon>
        <taxon>Agaricomycetidae</taxon>
        <taxon>Agaricales</taxon>
        <taxon>Agaricineae</taxon>
        <taxon>Strophariaceae</taxon>
        <taxon>Psilocybe</taxon>
    </lineage>
</organism>
<keyword evidence="1" id="KW-0175">Coiled coil</keyword>
<reference evidence="3" key="1">
    <citation type="submission" date="2021-02" db="EMBL/GenBank/DDBJ databases">
        <title>Psilocybe cubensis genome.</title>
        <authorList>
            <person name="Mckernan K.J."/>
            <person name="Crawford S."/>
            <person name="Trippe A."/>
            <person name="Kane L.T."/>
            <person name="Mclaughlin S."/>
        </authorList>
    </citation>
    <scope>NUCLEOTIDE SEQUENCE [LARGE SCALE GENOMIC DNA]</scope>
    <source>
        <strain evidence="3">MGC-MH-2018</strain>
    </source>
</reference>
<dbReference type="AlphaFoldDB" id="A0A8H7XUR0"/>
<feature type="region of interest" description="Disordered" evidence="2">
    <location>
        <begin position="586"/>
        <end position="618"/>
    </location>
</feature>